<evidence type="ECO:0000256" key="5">
    <source>
        <dbReference type="ARBA" id="ARBA00022989"/>
    </source>
</evidence>
<evidence type="ECO:0000313" key="10">
    <source>
        <dbReference type="Proteomes" id="UP000464787"/>
    </source>
</evidence>
<evidence type="ECO:0000256" key="4">
    <source>
        <dbReference type="ARBA" id="ARBA00022692"/>
    </source>
</evidence>
<keyword evidence="2" id="KW-0813">Transport</keyword>
<sequence length="471" mass="47813">MQASPQATTAPDGLPPPERRRAMLVMILGISLAVLDGTIVNLALPAIARDLQAPAAHAVWVVNAYQVALLALLLPCATLGDLVGYKRVYLVGIGFFTAASLACTVAGSLPALAIARGLQGLGAAGLMGVNAALVRRIYPRSMLGHGVALNSVVVATASVAGPSVAAAILSVADWPWLFALNLPLGALVLILGPKALPANAAPPTAGARLSPLDVALNAAMFALVVMGADALGVAAGGKAGNLLHGFLLLAAGVAVGVFYVRRQRHQAVPLFPVDLLRIPVFRLSMCSSIGAFSAQMLAFVSLPFLMLDGLGRNAGQTGLLISCWPLATVVAAPLAGRLIGRVSDGLLGGIGMVCMALGLLAMTLLPADPGNLNIAWRLAMCGFGFGLFQSPNNHTIVTSAPAHRSGGASGMLGTARLTGQTLGVVLLAGVFSLFDAHNGHGPVVGLALAAGFATAAAIFSTMRVRHPVKGH</sequence>
<evidence type="ECO:0000256" key="1">
    <source>
        <dbReference type="ARBA" id="ARBA00004651"/>
    </source>
</evidence>
<feature type="transmembrane region" description="Helical" evidence="7">
    <location>
        <begin position="24"/>
        <end position="48"/>
    </location>
</feature>
<dbReference type="SUPFAM" id="SSF103473">
    <property type="entry name" value="MFS general substrate transporter"/>
    <property type="match status" value="1"/>
</dbReference>
<feature type="transmembrane region" description="Helical" evidence="7">
    <location>
        <begin position="113"/>
        <end position="134"/>
    </location>
</feature>
<protein>
    <submittedName>
        <fullName evidence="9">MFS transporter</fullName>
    </submittedName>
</protein>
<dbReference type="Gene3D" id="1.20.1720.10">
    <property type="entry name" value="Multidrug resistance protein D"/>
    <property type="match status" value="1"/>
</dbReference>
<evidence type="ECO:0000256" key="7">
    <source>
        <dbReference type="SAM" id="Phobius"/>
    </source>
</evidence>
<feature type="transmembrane region" description="Helical" evidence="7">
    <location>
        <begin position="319"/>
        <end position="339"/>
    </location>
</feature>
<dbReference type="InterPro" id="IPR020846">
    <property type="entry name" value="MFS_dom"/>
</dbReference>
<gene>
    <name evidence="9" type="ORF">GT347_13200</name>
</gene>
<feature type="transmembrane region" description="Helical" evidence="7">
    <location>
        <begin position="242"/>
        <end position="260"/>
    </location>
</feature>
<dbReference type="PANTHER" id="PTHR42718">
    <property type="entry name" value="MAJOR FACILITATOR SUPERFAMILY MULTIDRUG TRANSPORTER MFSC"/>
    <property type="match status" value="1"/>
</dbReference>
<comment type="subcellular location">
    <subcellularLocation>
        <location evidence="1">Cell membrane</location>
        <topology evidence="1">Multi-pass membrane protein</topology>
    </subcellularLocation>
</comment>
<dbReference type="KEGG" id="xyk:GT347_13200"/>
<feature type="transmembrane region" description="Helical" evidence="7">
    <location>
        <begin position="440"/>
        <end position="459"/>
    </location>
</feature>
<feature type="transmembrane region" description="Helical" evidence="7">
    <location>
        <begin position="174"/>
        <end position="193"/>
    </location>
</feature>
<evidence type="ECO:0000259" key="8">
    <source>
        <dbReference type="PROSITE" id="PS50850"/>
    </source>
</evidence>
<feature type="transmembrane region" description="Helical" evidence="7">
    <location>
        <begin position="88"/>
        <end position="107"/>
    </location>
</feature>
<keyword evidence="6 7" id="KW-0472">Membrane</keyword>
<dbReference type="PROSITE" id="PS50850">
    <property type="entry name" value="MFS"/>
    <property type="match status" value="1"/>
</dbReference>
<dbReference type="Gene3D" id="1.20.1250.20">
    <property type="entry name" value="MFS general substrate transporter like domains"/>
    <property type="match status" value="1"/>
</dbReference>
<dbReference type="Proteomes" id="UP000464787">
    <property type="component" value="Chromosome"/>
</dbReference>
<feature type="transmembrane region" description="Helical" evidence="7">
    <location>
        <begin position="214"/>
        <end position="236"/>
    </location>
</feature>
<dbReference type="Pfam" id="PF07690">
    <property type="entry name" value="MFS_1"/>
    <property type="match status" value="1"/>
</dbReference>
<reference evidence="9 10" key="1">
    <citation type="submission" date="2020-01" db="EMBL/GenBank/DDBJ databases">
        <title>Genome sequencing of strain KACC 21265.</title>
        <authorList>
            <person name="Heo J."/>
            <person name="Kim S.-J."/>
            <person name="Kim J.-S."/>
            <person name="Hong S.-B."/>
            <person name="Kwon S.-W."/>
        </authorList>
    </citation>
    <scope>NUCLEOTIDE SEQUENCE [LARGE SCALE GENOMIC DNA]</scope>
    <source>
        <strain evidence="9 10">KACC 21265</strain>
    </source>
</reference>
<keyword evidence="5 7" id="KW-1133">Transmembrane helix</keyword>
<evidence type="ECO:0000256" key="6">
    <source>
        <dbReference type="ARBA" id="ARBA00023136"/>
    </source>
</evidence>
<proteinExistence type="predicted"/>
<evidence type="ECO:0000313" key="9">
    <source>
        <dbReference type="EMBL" id="QHI98863.1"/>
    </source>
</evidence>
<evidence type="ECO:0000256" key="3">
    <source>
        <dbReference type="ARBA" id="ARBA00022475"/>
    </source>
</evidence>
<dbReference type="InterPro" id="IPR036259">
    <property type="entry name" value="MFS_trans_sf"/>
</dbReference>
<accession>A0A857J6J6</accession>
<feature type="transmembrane region" description="Helical" evidence="7">
    <location>
        <begin position="411"/>
        <end position="434"/>
    </location>
</feature>
<keyword evidence="4 7" id="KW-0812">Transmembrane</keyword>
<dbReference type="PANTHER" id="PTHR42718:SF46">
    <property type="entry name" value="BLR6921 PROTEIN"/>
    <property type="match status" value="1"/>
</dbReference>
<dbReference type="InterPro" id="IPR011701">
    <property type="entry name" value="MFS"/>
</dbReference>
<name>A0A857J6J6_9BURK</name>
<keyword evidence="3" id="KW-1003">Cell membrane</keyword>
<feature type="domain" description="Major facilitator superfamily (MFS) profile" evidence="8">
    <location>
        <begin position="22"/>
        <end position="468"/>
    </location>
</feature>
<organism evidence="9 10">
    <name type="scientific">Xylophilus rhododendri</name>
    <dbReference type="NCBI Taxonomy" id="2697032"/>
    <lineage>
        <taxon>Bacteria</taxon>
        <taxon>Pseudomonadati</taxon>
        <taxon>Pseudomonadota</taxon>
        <taxon>Betaproteobacteria</taxon>
        <taxon>Burkholderiales</taxon>
        <taxon>Xylophilus</taxon>
    </lineage>
</organism>
<feature type="transmembrane region" description="Helical" evidence="7">
    <location>
        <begin position="146"/>
        <end position="168"/>
    </location>
</feature>
<evidence type="ECO:0000256" key="2">
    <source>
        <dbReference type="ARBA" id="ARBA00022448"/>
    </source>
</evidence>
<keyword evidence="10" id="KW-1185">Reference proteome</keyword>
<feature type="transmembrane region" description="Helical" evidence="7">
    <location>
        <begin position="280"/>
        <end position="307"/>
    </location>
</feature>
<dbReference type="GO" id="GO:0022857">
    <property type="term" value="F:transmembrane transporter activity"/>
    <property type="evidence" value="ECO:0007669"/>
    <property type="project" value="InterPro"/>
</dbReference>
<dbReference type="RefSeq" id="WP_160552448.1">
    <property type="nucleotide sequence ID" value="NZ_CP047650.1"/>
</dbReference>
<dbReference type="EMBL" id="CP047650">
    <property type="protein sequence ID" value="QHI98863.1"/>
    <property type="molecule type" value="Genomic_DNA"/>
</dbReference>
<dbReference type="AlphaFoldDB" id="A0A857J6J6"/>
<feature type="transmembrane region" description="Helical" evidence="7">
    <location>
        <begin position="54"/>
        <end position="76"/>
    </location>
</feature>
<feature type="transmembrane region" description="Helical" evidence="7">
    <location>
        <begin position="346"/>
        <end position="367"/>
    </location>
</feature>
<dbReference type="PRINTS" id="PR01036">
    <property type="entry name" value="TCRTETB"/>
</dbReference>
<dbReference type="GO" id="GO:0005886">
    <property type="term" value="C:plasma membrane"/>
    <property type="evidence" value="ECO:0007669"/>
    <property type="project" value="UniProtKB-SubCell"/>
</dbReference>
<dbReference type="CDD" id="cd17321">
    <property type="entry name" value="MFS_MMR_MDR_like"/>
    <property type="match status" value="1"/>
</dbReference>